<dbReference type="EMBL" id="NCBC01000545">
    <property type="protein sequence ID" value="OYV74545.1"/>
    <property type="molecule type" value="Genomic_DNA"/>
</dbReference>
<accession>A0A257SN29</accession>
<organism evidence="1 2">
    <name type="scientific">Acidithiobacillus ferrivorans</name>
    <dbReference type="NCBI Taxonomy" id="160808"/>
    <lineage>
        <taxon>Bacteria</taxon>
        <taxon>Pseudomonadati</taxon>
        <taxon>Pseudomonadota</taxon>
        <taxon>Acidithiobacillia</taxon>
        <taxon>Acidithiobacillales</taxon>
        <taxon>Acidithiobacillaceae</taxon>
        <taxon>Acidithiobacillus</taxon>
    </lineage>
</organism>
<protein>
    <submittedName>
        <fullName evidence="1">Uncharacterized protein</fullName>
    </submittedName>
</protein>
<gene>
    <name evidence="1" type="ORF">B7Z70_11745</name>
</gene>
<comment type="caution">
    <text evidence="1">The sequence shown here is derived from an EMBL/GenBank/DDBJ whole genome shotgun (WGS) entry which is preliminary data.</text>
</comment>
<proteinExistence type="predicted"/>
<name>A0A257SN29_9PROT</name>
<reference evidence="1 2" key="1">
    <citation type="submission" date="2017-03" db="EMBL/GenBank/DDBJ databases">
        <title>Lifting the veil on microbial sulfur biogeochemistry in mining wastewaters.</title>
        <authorList>
            <person name="Kantor R.S."/>
            <person name="Colenbrander Nelson T."/>
            <person name="Marshall S."/>
            <person name="Bennett D."/>
            <person name="Apte S."/>
            <person name="Camacho D."/>
            <person name="Thomas B.C."/>
            <person name="Warren L.A."/>
            <person name="Banfield J.F."/>
        </authorList>
    </citation>
    <scope>NUCLEOTIDE SEQUENCE [LARGE SCALE GENOMIC DNA]</scope>
    <source>
        <strain evidence="1">21-59-9</strain>
    </source>
</reference>
<dbReference type="AlphaFoldDB" id="A0A257SN29"/>
<evidence type="ECO:0000313" key="1">
    <source>
        <dbReference type="EMBL" id="OYV74545.1"/>
    </source>
</evidence>
<dbReference type="Proteomes" id="UP000216779">
    <property type="component" value="Unassembled WGS sequence"/>
</dbReference>
<sequence length="168" mass="18095">MWYAPLYQDAANQSAIVQAMPAVARAPLPQAPQASLPPAVVPIQHAAFYVPAGYVEWFTKPSRERQIKAPRPPAAAATVIPALNASIALPSAYRYSASKAVEYVAQNIGWKFVKQAGSVPMALAQIGMPWAPKTATALALLKRMCDDVPAIDITINQQTHTITYDAKL</sequence>
<evidence type="ECO:0000313" key="2">
    <source>
        <dbReference type="Proteomes" id="UP000216779"/>
    </source>
</evidence>